<evidence type="ECO:0000256" key="1">
    <source>
        <dbReference type="ARBA" id="ARBA00004651"/>
    </source>
</evidence>
<keyword evidence="6" id="KW-1133">Transmembrane helix</keyword>
<protein>
    <submittedName>
        <fullName evidence="10">Uncharacterized protein</fullName>
    </submittedName>
</protein>
<dbReference type="Proteomes" id="UP001162156">
    <property type="component" value="Unassembled WGS sequence"/>
</dbReference>
<reference evidence="10" key="1">
    <citation type="journal article" date="2023" name="Insect Mol. Biol.">
        <title>Genome sequencing provides insights into the evolution of gene families encoding plant cell wall-degrading enzymes in longhorned beetles.</title>
        <authorList>
            <person name="Shin N.R."/>
            <person name="Okamura Y."/>
            <person name="Kirsch R."/>
            <person name="Pauchet Y."/>
        </authorList>
    </citation>
    <scope>NUCLEOTIDE SEQUENCE</scope>
    <source>
        <strain evidence="10">RBIC_L_NR</strain>
    </source>
</reference>
<dbReference type="PANTHER" id="PTHR21137:SF35">
    <property type="entry name" value="ODORANT RECEPTOR 19A-RELATED"/>
    <property type="match status" value="1"/>
</dbReference>
<comment type="subcellular location">
    <subcellularLocation>
        <location evidence="1">Cell membrane</location>
        <topology evidence="1">Multi-pass membrane protein</topology>
    </subcellularLocation>
</comment>
<dbReference type="AlphaFoldDB" id="A0AAV8YHA8"/>
<dbReference type="GO" id="GO:0007165">
    <property type="term" value="P:signal transduction"/>
    <property type="evidence" value="ECO:0007669"/>
    <property type="project" value="UniProtKB-KW"/>
</dbReference>
<dbReference type="GO" id="GO:0004984">
    <property type="term" value="F:olfactory receptor activity"/>
    <property type="evidence" value="ECO:0007669"/>
    <property type="project" value="InterPro"/>
</dbReference>
<dbReference type="EMBL" id="JANEYF010002168">
    <property type="protein sequence ID" value="KAJ8950580.1"/>
    <property type="molecule type" value="Genomic_DNA"/>
</dbReference>
<evidence type="ECO:0000256" key="7">
    <source>
        <dbReference type="ARBA" id="ARBA00023136"/>
    </source>
</evidence>
<keyword evidence="3" id="KW-0716">Sensory transduction</keyword>
<keyword evidence="7" id="KW-0472">Membrane</keyword>
<evidence type="ECO:0000256" key="6">
    <source>
        <dbReference type="ARBA" id="ARBA00022989"/>
    </source>
</evidence>
<keyword evidence="9" id="KW-0807">Transducer</keyword>
<keyword evidence="2" id="KW-1003">Cell membrane</keyword>
<keyword evidence="8" id="KW-0675">Receptor</keyword>
<accession>A0AAV8YHA8</accession>
<evidence type="ECO:0000313" key="10">
    <source>
        <dbReference type="EMBL" id="KAJ8950580.1"/>
    </source>
</evidence>
<evidence type="ECO:0000256" key="8">
    <source>
        <dbReference type="ARBA" id="ARBA00023170"/>
    </source>
</evidence>
<keyword evidence="11" id="KW-1185">Reference proteome</keyword>
<gene>
    <name evidence="10" type="ORF">NQ314_007844</name>
</gene>
<evidence type="ECO:0000256" key="4">
    <source>
        <dbReference type="ARBA" id="ARBA00022692"/>
    </source>
</evidence>
<evidence type="ECO:0000256" key="2">
    <source>
        <dbReference type="ARBA" id="ARBA00022475"/>
    </source>
</evidence>
<comment type="caution">
    <text evidence="10">The sequence shown here is derived from an EMBL/GenBank/DDBJ whole genome shotgun (WGS) entry which is preliminary data.</text>
</comment>
<keyword evidence="4" id="KW-0812">Transmembrane</keyword>
<organism evidence="10 11">
    <name type="scientific">Rhamnusium bicolor</name>
    <dbReference type="NCBI Taxonomy" id="1586634"/>
    <lineage>
        <taxon>Eukaryota</taxon>
        <taxon>Metazoa</taxon>
        <taxon>Ecdysozoa</taxon>
        <taxon>Arthropoda</taxon>
        <taxon>Hexapoda</taxon>
        <taxon>Insecta</taxon>
        <taxon>Pterygota</taxon>
        <taxon>Neoptera</taxon>
        <taxon>Endopterygota</taxon>
        <taxon>Coleoptera</taxon>
        <taxon>Polyphaga</taxon>
        <taxon>Cucujiformia</taxon>
        <taxon>Chrysomeloidea</taxon>
        <taxon>Cerambycidae</taxon>
        <taxon>Lepturinae</taxon>
        <taxon>Rhagiini</taxon>
        <taxon>Rhamnusium</taxon>
    </lineage>
</organism>
<evidence type="ECO:0000256" key="5">
    <source>
        <dbReference type="ARBA" id="ARBA00022725"/>
    </source>
</evidence>
<dbReference type="PANTHER" id="PTHR21137">
    <property type="entry name" value="ODORANT RECEPTOR"/>
    <property type="match status" value="1"/>
</dbReference>
<evidence type="ECO:0000256" key="9">
    <source>
        <dbReference type="ARBA" id="ARBA00023224"/>
    </source>
</evidence>
<dbReference type="GO" id="GO:0005886">
    <property type="term" value="C:plasma membrane"/>
    <property type="evidence" value="ECO:0007669"/>
    <property type="project" value="UniProtKB-SubCell"/>
</dbReference>
<evidence type="ECO:0000256" key="3">
    <source>
        <dbReference type="ARBA" id="ARBA00022606"/>
    </source>
</evidence>
<dbReference type="Pfam" id="PF02949">
    <property type="entry name" value="7tm_6"/>
    <property type="match status" value="1"/>
</dbReference>
<proteinExistence type="predicted"/>
<name>A0AAV8YHA8_9CUCU</name>
<sequence length="71" mass="8060">MDETLSISDAVYEAEWYKADASTMKDVRFILARSQSPICLDALPLGSLNYPLFLLIIKTSYSYLTLMMETT</sequence>
<dbReference type="InterPro" id="IPR004117">
    <property type="entry name" value="7tm6_olfct_rcpt"/>
</dbReference>
<keyword evidence="5" id="KW-0552">Olfaction</keyword>
<evidence type="ECO:0000313" key="11">
    <source>
        <dbReference type="Proteomes" id="UP001162156"/>
    </source>
</evidence>
<dbReference type="GO" id="GO:0005549">
    <property type="term" value="F:odorant binding"/>
    <property type="evidence" value="ECO:0007669"/>
    <property type="project" value="InterPro"/>
</dbReference>